<gene>
    <name evidence="1" type="ORF">SMD44_p20029</name>
</gene>
<accession>A0A291W5J3</accession>
<organism evidence="1 2">
    <name type="scientific">Streptomyces alboflavus</name>
    <dbReference type="NCBI Taxonomy" id="67267"/>
    <lineage>
        <taxon>Bacteria</taxon>
        <taxon>Bacillati</taxon>
        <taxon>Actinomycetota</taxon>
        <taxon>Actinomycetes</taxon>
        <taxon>Kitasatosporales</taxon>
        <taxon>Streptomycetaceae</taxon>
        <taxon>Streptomyces</taxon>
    </lineage>
</organism>
<geneLocation type="plasmid" evidence="2">
    <name>pmdjk44.2</name>
</geneLocation>
<dbReference type="Proteomes" id="UP000195880">
    <property type="component" value="Plasmid pMDJK44.2"/>
</dbReference>
<sequence length="125" mass="14111">MTTQFLTTLDPTNSSGTTMTHLTIDSAEPSRLERTMRNDIDQLHADYLSLARRAARLSAELDQGSYWVAGGRVRAAVATTWRAAEEVHAAFHHAPPRGAEPDATLARLCRRRMRYLSARFMRRVK</sequence>
<reference evidence="1 2" key="1">
    <citation type="submission" date="2017-10" db="EMBL/GenBank/DDBJ databases">
        <title>Streptomyces alboflavus Genome sequencing and assembly.</title>
        <authorList>
            <person name="Wang Y."/>
            <person name="Du B."/>
            <person name="Ding Y."/>
            <person name="Liu H."/>
            <person name="Hou Q."/>
            <person name="Liu K."/>
            <person name="Wang C."/>
            <person name="Yao L."/>
        </authorList>
    </citation>
    <scope>NUCLEOTIDE SEQUENCE [LARGE SCALE GENOMIC DNA]</scope>
    <source>
        <strain evidence="1 2">MDJK44</strain>
        <plasmid evidence="2">Plasmid pmdjk44.2</plasmid>
    </source>
</reference>
<dbReference type="KEGG" id="salf:SMD44_p20029"/>
<dbReference type="RefSeq" id="WP_100112627.1">
    <property type="nucleotide sequence ID" value="NZ_CP023977.1"/>
</dbReference>
<proteinExistence type="predicted"/>
<evidence type="ECO:0000313" key="1">
    <source>
        <dbReference type="EMBL" id="ATM24812.1"/>
    </source>
</evidence>
<keyword evidence="2" id="KW-1185">Reference proteome</keyword>
<dbReference type="AlphaFoldDB" id="A0A291W5J3"/>
<name>A0A291W5J3_9ACTN</name>
<protein>
    <submittedName>
        <fullName evidence="1">Uncharacterized protein</fullName>
    </submittedName>
</protein>
<keyword evidence="1" id="KW-0614">Plasmid</keyword>
<dbReference type="OrthoDB" id="4180393at2"/>
<dbReference type="InterPro" id="IPR046205">
    <property type="entry name" value="DUF6238"/>
</dbReference>
<evidence type="ECO:0000313" key="2">
    <source>
        <dbReference type="Proteomes" id="UP000195880"/>
    </source>
</evidence>
<dbReference type="EMBL" id="CP023977">
    <property type="protein sequence ID" value="ATM24812.1"/>
    <property type="molecule type" value="Genomic_DNA"/>
</dbReference>
<dbReference type="Pfam" id="PF19751">
    <property type="entry name" value="DUF6238"/>
    <property type="match status" value="1"/>
</dbReference>